<dbReference type="EMBL" id="JACIJF010000037">
    <property type="protein sequence ID" value="MBB5713026.1"/>
    <property type="molecule type" value="Genomic_DNA"/>
</dbReference>
<accession>A0A840YTI1</accession>
<keyword evidence="2" id="KW-1185">Reference proteome</keyword>
<evidence type="ECO:0000313" key="1">
    <source>
        <dbReference type="EMBL" id="MBB5713026.1"/>
    </source>
</evidence>
<reference evidence="1 2" key="1">
    <citation type="submission" date="2020-08" db="EMBL/GenBank/DDBJ databases">
        <title>Genomic Encyclopedia of Type Strains, Phase IV (KMG-IV): sequencing the most valuable type-strain genomes for metagenomic binning, comparative biology and taxonomic classification.</title>
        <authorList>
            <person name="Goeker M."/>
        </authorList>
    </citation>
    <scope>NUCLEOTIDE SEQUENCE [LARGE SCALE GENOMIC DNA]</scope>
    <source>
        <strain evidence="1 2">DSM 26736</strain>
    </source>
</reference>
<dbReference type="AlphaFoldDB" id="A0A840YTI1"/>
<gene>
    <name evidence="1" type="ORF">FHT02_004288</name>
</gene>
<organism evidence="1 2">
    <name type="scientific">Sphingomonas xinjiangensis</name>
    <dbReference type="NCBI Taxonomy" id="643568"/>
    <lineage>
        <taxon>Bacteria</taxon>
        <taxon>Pseudomonadati</taxon>
        <taxon>Pseudomonadota</taxon>
        <taxon>Alphaproteobacteria</taxon>
        <taxon>Sphingomonadales</taxon>
        <taxon>Sphingomonadaceae</taxon>
        <taxon>Sphingomonas</taxon>
    </lineage>
</organism>
<evidence type="ECO:0000313" key="2">
    <source>
        <dbReference type="Proteomes" id="UP000527143"/>
    </source>
</evidence>
<proteinExistence type="predicted"/>
<protein>
    <submittedName>
        <fullName evidence="1">Uncharacterized protein</fullName>
    </submittedName>
</protein>
<dbReference type="Proteomes" id="UP000527143">
    <property type="component" value="Unassembled WGS sequence"/>
</dbReference>
<name>A0A840YTI1_9SPHN</name>
<comment type="caution">
    <text evidence="1">The sequence shown here is derived from an EMBL/GenBank/DDBJ whole genome shotgun (WGS) entry which is preliminary data.</text>
</comment>
<sequence>MLLYASLLVGAQTAPSVPQSPPCRGTSGLTATRLTDLPAGIRSILPAALADADGPFHVSDGVGPGEEDWPFVRLTCGYSIPQGYIVELERGGRGHSFSQIAFQKTATGYRLR</sequence>